<sequence>MNDLSMGIPGVGHIRPGAHVCALYSGPDERDRLLVPFMQEGLRHGDQCVYLIDDLAPVTTGGRACEPRGPRADRRPEPVGRYPAPDVYLRAGHFSVERMISALVAGPAASGHDDIPLLRAAGEMSRASPEPGAMELSVYESAVAQILVELPTLFLCLYDLQRLEVGMVVSVLRIHSKVLVDGAVLHNPSCLESTDDAELRADAGPPYPLARIRTDVDAEDRWLSLTGAEVRVAELVASGMTNRATAEELIVSPHTVDAHLKHMYVKLGIHSRVELTVLALQHARPTA</sequence>
<dbReference type="PRINTS" id="PR00038">
    <property type="entry name" value="HTHLUXR"/>
</dbReference>
<evidence type="ECO:0000313" key="5">
    <source>
        <dbReference type="EMBL" id="GAA3702395.1"/>
    </source>
</evidence>
<gene>
    <name evidence="5" type="ORF">GCM10022399_18560</name>
</gene>
<dbReference type="SMART" id="SM00421">
    <property type="entry name" value="HTH_LUXR"/>
    <property type="match status" value="1"/>
</dbReference>
<dbReference type="CDD" id="cd06170">
    <property type="entry name" value="LuxR_C_like"/>
    <property type="match status" value="1"/>
</dbReference>
<keyword evidence="6" id="KW-1185">Reference proteome</keyword>
<dbReference type="Pfam" id="PF00196">
    <property type="entry name" value="GerE"/>
    <property type="match status" value="1"/>
</dbReference>
<dbReference type="SUPFAM" id="SSF46894">
    <property type="entry name" value="C-terminal effector domain of the bipartite response regulators"/>
    <property type="match status" value="1"/>
</dbReference>
<dbReference type="Pfam" id="PF14417">
    <property type="entry name" value="MEDS"/>
    <property type="match status" value="1"/>
</dbReference>
<keyword evidence="3" id="KW-0804">Transcription</keyword>
<proteinExistence type="predicted"/>
<dbReference type="InterPro" id="IPR025847">
    <property type="entry name" value="MEDS_domain"/>
</dbReference>
<evidence type="ECO:0000256" key="1">
    <source>
        <dbReference type="ARBA" id="ARBA00023015"/>
    </source>
</evidence>
<name>A0ABP7D8M7_9MICO</name>
<organism evidence="5 6">
    <name type="scientific">Terrabacter ginsenosidimutans</name>
    <dbReference type="NCBI Taxonomy" id="490575"/>
    <lineage>
        <taxon>Bacteria</taxon>
        <taxon>Bacillati</taxon>
        <taxon>Actinomycetota</taxon>
        <taxon>Actinomycetes</taxon>
        <taxon>Micrococcales</taxon>
        <taxon>Intrasporangiaceae</taxon>
        <taxon>Terrabacter</taxon>
    </lineage>
</organism>
<keyword evidence="2" id="KW-0238">DNA-binding</keyword>
<reference evidence="6" key="1">
    <citation type="journal article" date="2019" name="Int. J. Syst. Evol. Microbiol.">
        <title>The Global Catalogue of Microorganisms (GCM) 10K type strain sequencing project: providing services to taxonomists for standard genome sequencing and annotation.</title>
        <authorList>
            <consortium name="The Broad Institute Genomics Platform"/>
            <consortium name="The Broad Institute Genome Sequencing Center for Infectious Disease"/>
            <person name="Wu L."/>
            <person name="Ma J."/>
        </authorList>
    </citation>
    <scope>NUCLEOTIDE SEQUENCE [LARGE SCALE GENOMIC DNA]</scope>
    <source>
        <strain evidence="6">JCM 17125</strain>
    </source>
</reference>
<dbReference type="InterPro" id="IPR016032">
    <property type="entry name" value="Sig_transdc_resp-reg_C-effctor"/>
</dbReference>
<dbReference type="Proteomes" id="UP001501468">
    <property type="component" value="Unassembled WGS sequence"/>
</dbReference>
<comment type="caution">
    <text evidence="5">The sequence shown here is derived from an EMBL/GenBank/DDBJ whole genome shotgun (WGS) entry which is preliminary data.</text>
</comment>
<evidence type="ECO:0000313" key="6">
    <source>
        <dbReference type="Proteomes" id="UP001501468"/>
    </source>
</evidence>
<dbReference type="InterPro" id="IPR036388">
    <property type="entry name" value="WH-like_DNA-bd_sf"/>
</dbReference>
<evidence type="ECO:0000256" key="3">
    <source>
        <dbReference type="ARBA" id="ARBA00023163"/>
    </source>
</evidence>
<dbReference type="Gene3D" id="1.10.10.10">
    <property type="entry name" value="Winged helix-like DNA-binding domain superfamily/Winged helix DNA-binding domain"/>
    <property type="match status" value="1"/>
</dbReference>
<dbReference type="PANTHER" id="PTHR44688">
    <property type="entry name" value="DNA-BINDING TRANSCRIPTIONAL ACTIVATOR DEVR_DOSR"/>
    <property type="match status" value="1"/>
</dbReference>
<evidence type="ECO:0000259" key="4">
    <source>
        <dbReference type="PROSITE" id="PS50043"/>
    </source>
</evidence>
<evidence type="ECO:0000256" key="2">
    <source>
        <dbReference type="ARBA" id="ARBA00023125"/>
    </source>
</evidence>
<dbReference type="InterPro" id="IPR000792">
    <property type="entry name" value="Tscrpt_reg_LuxR_C"/>
</dbReference>
<feature type="domain" description="HTH luxR-type" evidence="4">
    <location>
        <begin position="218"/>
        <end position="283"/>
    </location>
</feature>
<accession>A0ABP7D8M7</accession>
<protein>
    <recommendedName>
        <fullName evidence="4">HTH luxR-type domain-containing protein</fullName>
    </recommendedName>
</protein>
<dbReference type="PROSITE" id="PS50043">
    <property type="entry name" value="HTH_LUXR_2"/>
    <property type="match status" value="1"/>
</dbReference>
<keyword evidence="1" id="KW-0805">Transcription regulation</keyword>
<dbReference type="EMBL" id="BAABDC010000002">
    <property type="protein sequence ID" value="GAA3702395.1"/>
    <property type="molecule type" value="Genomic_DNA"/>
</dbReference>
<dbReference type="PANTHER" id="PTHR44688:SF16">
    <property type="entry name" value="DNA-BINDING TRANSCRIPTIONAL ACTIVATOR DEVR_DOSR"/>
    <property type="match status" value="1"/>
</dbReference>